<proteinExistence type="predicted"/>
<name>A0A4R1B123_9BACI</name>
<dbReference type="AlphaFoldDB" id="A0A4R1B123"/>
<dbReference type="RefSeq" id="WP_131236443.1">
    <property type="nucleotide sequence ID" value="NZ_SJTH01000006.1"/>
</dbReference>
<keyword evidence="2" id="KW-1185">Reference proteome</keyword>
<organism evidence="1 2">
    <name type="scientific">Cytobacillus praedii</name>
    <dbReference type="NCBI Taxonomy" id="1742358"/>
    <lineage>
        <taxon>Bacteria</taxon>
        <taxon>Bacillati</taxon>
        <taxon>Bacillota</taxon>
        <taxon>Bacilli</taxon>
        <taxon>Bacillales</taxon>
        <taxon>Bacillaceae</taxon>
        <taxon>Cytobacillus</taxon>
    </lineage>
</organism>
<gene>
    <name evidence="1" type="ORF">E0Y62_06600</name>
</gene>
<accession>A0A4R1B123</accession>
<dbReference type="Pfam" id="PF06338">
    <property type="entry name" value="ComK"/>
    <property type="match status" value="1"/>
</dbReference>
<reference evidence="1 2" key="1">
    <citation type="submission" date="2019-03" db="EMBL/GenBank/DDBJ databases">
        <authorList>
            <person name="Jensen L."/>
            <person name="Storgaard J."/>
            <person name="Sulaj E."/>
            <person name="Schramm A."/>
            <person name="Marshall I.P.G."/>
        </authorList>
    </citation>
    <scope>NUCLEOTIDE SEQUENCE [LARGE SCALE GENOMIC DNA]</scope>
    <source>
        <strain evidence="1 2">2017H2G3</strain>
    </source>
</reference>
<evidence type="ECO:0000313" key="1">
    <source>
        <dbReference type="EMBL" id="TCJ04885.1"/>
    </source>
</evidence>
<protein>
    <submittedName>
        <fullName evidence="1">Uncharacterized protein</fullName>
    </submittedName>
</protein>
<sequence length="85" mass="9923">MNGQEISSLIDEYEINPNTMVVMPLAYGSKIYSQIWELEDEFISPFKPIDIIKKSCTFFGSSYDGLCDMEELKKYRLIKVHTFNE</sequence>
<dbReference type="InterPro" id="IPR010461">
    <property type="entry name" value="ComK"/>
</dbReference>
<dbReference type="Proteomes" id="UP000293846">
    <property type="component" value="Unassembled WGS sequence"/>
</dbReference>
<dbReference type="GO" id="GO:0030420">
    <property type="term" value="P:establishment of competence for transformation"/>
    <property type="evidence" value="ECO:0007669"/>
    <property type="project" value="InterPro"/>
</dbReference>
<dbReference type="EMBL" id="SJTH01000006">
    <property type="protein sequence ID" value="TCJ04885.1"/>
    <property type="molecule type" value="Genomic_DNA"/>
</dbReference>
<evidence type="ECO:0000313" key="2">
    <source>
        <dbReference type="Proteomes" id="UP000293846"/>
    </source>
</evidence>
<dbReference type="OrthoDB" id="2417337at2"/>
<comment type="caution">
    <text evidence="1">The sequence shown here is derived from an EMBL/GenBank/DDBJ whole genome shotgun (WGS) entry which is preliminary data.</text>
</comment>